<dbReference type="EMBL" id="CABVIF010000010">
    <property type="protein sequence ID" value="VVP34770.1"/>
    <property type="molecule type" value="Genomic_DNA"/>
</dbReference>
<protein>
    <submittedName>
        <fullName evidence="1">Uncharacterized protein</fullName>
    </submittedName>
</protein>
<accession>A0A5E7NE80</accession>
<dbReference type="Proteomes" id="UP000327111">
    <property type="component" value="Unassembled WGS sequence"/>
</dbReference>
<gene>
    <name evidence="1" type="ORF">PS854_04504</name>
</gene>
<dbReference type="AlphaFoldDB" id="A0A5E7NE80"/>
<organism evidence="1 2">
    <name type="scientific">Pseudomonas fluorescens</name>
    <dbReference type="NCBI Taxonomy" id="294"/>
    <lineage>
        <taxon>Bacteria</taxon>
        <taxon>Pseudomonadati</taxon>
        <taxon>Pseudomonadota</taxon>
        <taxon>Gammaproteobacteria</taxon>
        <taxon>Pseudomonadales</taxon>
        <taxon>Pseudomonadaceae</taxon>
        <taxon>Pseudomonas</taxon>
    </lineage>
</organism>
<name>A0A5E7NE80_PSEFL</name>
<reference evidence="1 2" key="1">
    <citation type="submission" date="2019-09" db="EMBL/GenBank/DDBJ databases">
        <authorList>
            <person name="Chandra G."/>
            <person name="Truman W A."/>
        </authorList>
    </citation>
    <scope>NUCLEOTIDE SEQUENCE [LARGE SCALE GENOMIC DNA]</scope>
    <source>
        <strain evidence="1">PS854</strain>
    </source>
</reference>
<proteinExistence type="predicted"/>
<evidence type="ECO:0000313" key="2">
    <source>
        <dbReference type="Proteomes" id="UP000327111"/>
    </source>
</evidence>
<sequence length="49" mass="5560">MKNSMDRTPLQERTCSRFAQRPLNAKSAIHARLSNHCKNPFLRTTTGSS</sequence>
<evidence type="ECO:0000313" key="1">
    <source>
        <dbReference type="EMBL" id="VVP34770.1"/>
    </source>
</evidence>